<dbReference type="InterPro" id="IPR010031">
    <property type="entry name" value="FAD_lactone_oxidase-like"/>
</dbReference>
<dbReference type="AlphaFoldDB" id="A0A381YB82"/>
<dbReference type="PROSITE" id="PS51387">
    <property type="entry name" value="FAD_PCMH"/>
    <property type="match status" value="1"/>
</dbReference>
<dbReference type="PANTHER" id="PTHR43762:SF1">
    <property type="entry name" value="D-ARABINONO-1,4-LACTONE OXIDASE"/>
    <property type="match status" value="1"/>
</dbReference>
<dbReference type="InterPro" id="IPR016166">
    <property type="entry name" value="FAD-bd_PCMH"/>
</dbReference>
<organism evidence="2">
    <name type="scientific">marine metagenome</name>
    <dbReference type="NCBI Taxonomy" id="408172"/>
    <lineage>
        <taxon>unclassified sequences</taxon>
        <taxon>metagenomes</taxon>
        <taxon>ecological metagenomes</taxon>
    </lineage>
</organism>
<feature type="domain" description="FAD-binding PCMH-type" evidence="1">
    <location>
        <begin position="12"/>
        <end position="180"/>
    </location>
</feature>
<reference evidence="2" key="1">
    <citation type="submission" date="2018-05" db="EMBL/GenBank/DDBJ databases">
        <authorList>
            <person name="Lanie J.A."/>
            <person name="Ng W.-L."/>
            <person name="Kazmierczak K.M."/>
            <person name="Andrzejewski T.M."/>
            <person name="Davidsen T.M."/>
            <person name="Wayne K.J."/>
            <person name="Tettelin H."/>
            <person name="Glass J.I."/>
            <person name="Rusch D."/>
            <person name="Podicherti R."/>
            <person name="Tsui H.-C.T."/>
            <person name="Winkler M.E."/>
        </authorList>
    </citation>
    <scope>NUCLEOTIDE SEQUENCE</scope>
</reference>
<dbReference type="InterPro" id="IPR006094">
    <property type="entry name" value="Oxid_FAD_bind_N"/>
</dbReference>
<dbReference type="InterPro" id="IPR036318">
    <property type="entry name" value="FAD-bd_PCMH-like_sf"/>
</dbReference>
<dbReference type="SUPFAM" id="SSF56176">
    <property type="entry name" value="FAD-binding/transporter-associated domain-like"/>
    <property type="match status" value="1"/>
</dbReference>
<accession>A0A381YB82</accession>
<proteinExistence type="predicted"/>
<protein>
    <recommendedName>
        <fullName evidence="1">FAD-binding PCMH-type domain-containing protein</fullName>
    </recommendedName>
</protein>
<sequence>MSEVTLGRMSGWGRHPFVTGRQRLSEDLQQATEGAVLSRGLGRSYGDAALPPPGDHVVAVTTRADRLLSFDTEHGVVRAQAGASLEQLNRVLWCQGWHLPSSPGTQRVTLGGMVAADVHGKSHHSEGCFGEHVTKLRLRVADGRILEVSDAFEPDLFRATLGGMGLTAHVLEVEFRLRPAPSPWIHAESERYRDIDSLIDALQLASEHWPYTVAWADLLARGRSRGRGILERGRPADPSEAPTAAPPSKRAFTVPLVMPLFSATTVRVANLIRYMGRSQVRCGIVHPESFFYPLDRLRHWNRLYGRRGFTQYQVVLPLRTARTSCRRVFDIMEKMGAAPLLCVLKDFRDEGKGMLSFPMKGLSIAVDMAITDRTQSVVDALNDFVAGEGGRVYLAKDALTRAEHFRAMEPRLSEWQRVRRKWDPNVKFRSALSVRLLGDPS</sequence>
<gene>
    <name evidence="2" type="ORF">METZ01_LOCUS126617</name>
</gene>
<dbReference type="PANTHER" id="PTHR43762">
    <property type="entry name" value="L-GULONOLACTONE OXIDASE"/>
    <property type="match status" value="1"/>
</dbReference>
<dbReference type="GO" id="GO:0071949">
    <property type="term" value="F:FAD binding"/>
    <property type="evidence" value="ECO:0007669"/>
    <property type="project" value="InterPro"/>
</dbReference>
<name>A0A381YB82_9ZZZZ</name>
<evidence type="ECO:0000259" key="1">
    <source>
        <dbReference type="PROSITE" id="PS51387"/>
    </source>
</evidence>
<dbReference type="InterPro" id="IPR016169">
    <property type="entry name" value="FAD-bd_PCMH_sub2"/>
</dbReference>
<dbReference type="Pfam" id="PF01565">
    <property type="entry name" value="FAD_binding_4"/>
    <property type="match status" value="1"/>
</dbReference>
<dbReference type="GO" id="GO:0003885">
    <property type="term" value="F:D-arabinono-1,4-lactone oxidase activity"/>
    <property type="evidence" value="ECO:0007669"/>
    <property type="project" value="TreeGrafter"/>
</dbReference>
<evidence type="ECO:0000313" key="2">
    <source>
        <dbReference type="EMBL" id="SVA73763.1"/>
    </source>
</evidence>
<dbReference type="EMBL" id="UINC01017713">
    <property type="protein sequence ID" value="SVA73763.1"/>
    <property type="molecule type" value="Genomic_DNA"/>
</dbReference>
<dbReference type="Gene3D" id="3.30.465.10">
    <property type="match status" value="1"/>
</dbReference>
<dbReference type="GO" id="GO:0005739">
    <property type="term" value="C:mitochondrion"/>
    <property type="evidence" value="ECO:0007669"/>
    <property type="project" value="TreeGrafter"/>
</dbReference>